<sequence>MAEVEMTEKELDELVDELQNDPSELWEFVSRNSEDKTESEIDAIANELEHSSLDLREFVIHSLNK</sequence>
<dbReference type="EMBL" id="LJKE01000104">
    <property type="protein sequence ID" value="KZD55645.1"/>
    <property type="molecule type" value="Genomic_DNA"/>
</dbReference>
<dbReference type="Proteomes" id="UP000076482">
    <property type="component" value="Unassembled WGS sequence"/>
</dbReference>
<dbReference type="PATRIC" id="fig|1396.535.peg.5953"/>
<reference evidence="1 2" key="1">
    <citation type="submission" date="2015-09" db="EMBL/GenBank/DDBJ databases">
        <title>Bacillus cereus food isolates.</title>
        <authorList>
            <person name="Boekhorst J."/>
        </authorList>
    </citation>
    <scope>NUCLEOTIDE SEQUENCE [LARGE SCALE GENOMIC DNA]</scope>
    <source>
        <strain evidence="1 2">B4088</strain>
    </source>
</reference>
<name>A0A164LBT6_BACCE</name>
<dbReference type="AlphaFoldDB" id="A0A164LBT6"/>
<protein>
    <submittedName>
        <fullName evidence="1">Uncharacterized protein</fullName>
    </submittedName>
</protein>
<evidence type="ECO:0000313" key="2">
    <source>
        <dbReference type="Proteomes" id="UP000076482"/>
    </source>
</evidence>
<gene>
    <name evidence="1" type="ORF">B4088_5390</name>
</gene>
<accession>A0A164LBT6</accession>
<proteinExistence type="predicted"/>
<evidence type="ECO:0000313" key="1">
    <source>
        <dbReference type="EMBL" id="KZD55645.1"/>
    </source>
</evidence>
<organism evidence="1 2">
    <name type="scientific">Bacillus cereus</name>
    <dbReference type="NCBI Taxonomy" id="1396"/>
    <lineage>
        <taxon>Bacteria</taxon>
        <taxon>Bacillati</taxon>
        <taxon>Bacillota</taxon>
        <taxon>Bacilli</taxon>
        <taxon>Bacillales</taxon>
        <taxon>Bacillaceae</taxon>
        <taxon>Bacillus</taxon>
        <taxon>Bacillus cereus group</taxon>
    </lineage>
</organism>
<comment type="caution">
    <text evidence="1">The sequence shown here is derived from an EMBL/GenBank/DDBJ whole genome shotgun (WGS) entry which is preliminary data.</text>
</comment>
<dbReference type="RefSeq" id="WP_063262908.1">
    <property type="nucleotide sequence ID" value="NZ_LJKE01000104.1"/>
</dbReference>